<dbReference type="Gene3D" id="3.40.50.1820">
    <property type="entry name" value="alpha/beta hydrolase"/>
    <property type="match status" value="1"/>
</dbReference>
<name>A0A846XDR5_9NOCA</name>
<organism evidence="6 7">
    <name type="scientific">Nocardia speluncae</name>
    <dbReference type="NCBI Taxonomy" id="419477"/>
    <lineage>
        <taxon>Bacteria</taxon>
        <taxon>Bacillati</taxon>
        <taxon>Actinomycetota</taxon>
        <taxon>Actinomycetes</taxon>
        <taxon>Mycobacteriales</taxon>
        <taxon>Nocardiaceae</taxon>
        <taxon>Nocardia</taxon>
    </lineage>
</organism>
<sequence>MSTAALWTVTSCSTLSSEELNSSYPTLAHYESQTLDFAPCDQTATGIDDDRVECATLEVPLDYSSPDGPAIELGISRIRATGTDRVGSVVVNPGGPGAPSVGFVTAVADSWADGPARQQFDIVSMDPRGVGTSRPAIDCYTDQERDDDAIVSGIPAGALAWTADSARSVLEQCARRSGGMDVLGQMSTENAARDLDVLRAALGDEQLTFLGASYGTRLGTIYAQQFPSRVRAMVLDGAVDPRKNVLERQTQLFAGVQRSFDELSRYCVDRGNCPLGSDLAGTVGAIQSLLRPLLDTPAPTAGGRRLTYFAAIEAVTLGLYSSQAWDSVIAGLAELRAGRADVMLALRDVGAQRGPDGTYTNSSEATLAINCLDEIRPTPEQTTAVVAEVNSLAPYMDPGFDVDTHYGCEGWPDEQVLDYPYGDNITGLPETLVVSVTGDGLTPHEGGVALSEMLGARLLTVDGEQHGATTAANACINEIVEHYLVDLTIPDNQLRCVL</sequence>
<proteinExistence type="inferred from homology"/>
<dbReference type="EMBL" id="JAAXOO010000002">
    <property type="protein sequence ID" value="NKY32880.1"/>
    <property type="molecule type" value="Genomic_DNA"/>
</dbReference>
<evidence type="ECO:0000259" key="5">
    <source>
        <dbReference type="Pfam" id="PF08386"/>
    </source>
</evidence>
<dbReference type="SUPFAM" id="SSF53474">
    <property type="entry name" value="alpha/beta-Hydrolases"/>
    <property type="match status" value="1"/>
</dbReference>
<feature type="domain" description="AB hydrolase-1" evidence="4">
    <location>
        <begin position="89"/>
        <end position="299"/>
    </location>
</feature>
<dbReference type="Pfam" id="PF08386">
    <property type="entry name" value="Abhydrolase_4"/>
    <property type="match status" value="1"/>
</dbReference>
<feature type="domain" description="Peptidase S33 tripeptidyl aminopeptidase-like C-terminal" evidence="5">
    <location>
        <begin position="406"/>
        <end position="496"/>
    </location>
</feature>
<evidence type="ECO:0000256" key="3">
    <source>
        <dbReference type="ARBA" id="ARBA00022801"/>
    </source>
</evidence>
<evidence type="ECO:0000313" key="6">
    <source>
        <dbReference type="EMBL" id="NKY32880.1"/>
    </source>
</evidence>
<evidence type="ECO:0000256" key="2">
    <source>
        <dbReference type="ARBA" id="ARBA00022729"/>
    </source>
</evidence>
<comment type="similarity">
    <text evidence="1">Belongs to the peptidase S33 family.</text>
</comment>
<dbReference type="Proteomes" id="UP000565715">
    <property type="component" value="Unassembled WGS sequence"/>
</dbReference>
<dbReference type="PANTHER" id="PTHR43248">
    <property type="entry name" value="2-SUCCINYL-6-HYDROXY-2,4-CYCLOHEXADIENE-1-CARBOXYLATE SYNTHASE"/>
    <property type="match status" value="1"/>
</dbReference>
<dbReference type="Pfam" id="PF00561">
    <property type="entry name" value="Abhydrolase_1"/>
    <property type="match status" value="1"/>
</dbReference>
<gene>
    <name evidence="6" type="ORF">HGA13_07295</name>
</gene>
<dbReference type="RefSeq" id="WP_168443403.1">
    <property type="nucleotide sequence ID" value="NZ_JAAXOO010000002.1"/>
</dbReference>
<dbReference type="AlphaFoldDB" id="A0A846XDR5"/>
<accession>A0A846XDR5</accession>
<keyword evidence="2" id="KW-0732">Signal</keyword>
<evidence type="ECO:0000259" key="4">
    <source>
        <dbReference type="Pfam" id="PF00561"/>
    </source>
</evidence>
<dbReference type="InterPro" id="IPR013595">
    <property type="entry name" value="Pept_S33_TAP-like_C"/>
</dbReference>
<evidence type="ECO:0000313" key="7">
    <source>
        <dbReference type="Proteomes" id="UP000565715"/>
    </source>
</evidence>
<keyword evidence="7" id="KW-1185">Reference proteome</keyword>
<keyword evidence="3 6" id="KW-0378">Hydrolase</keyword>
<comment type="caution">
    <text evidence="6">The sequence shown here is derived from an EMBL/GenBank/DDBJ whole genome shotgun (WGS) entry which is preliminary data.</text>
</comment>
<dbReference type="InterPro" id="IPR051601">
    <property type="entry name" value="Serine_prot/Carboxylest_S33"/>
</dbReference>
<evidence type="ECO:0000256" key="1">
    <source>
        <dbReference type="ARBA" id="ARBA00010088"/>
    </source>
</evidence>
<dbReference type="InterPro" id="IPR029058">
    <property type="entry name" value="AB_hydrolase_fold"/>
</dbReference>
<dbReference type="PANTHER" id="PTHR43248:SF29">
    <property type="entry name" value="TRIPEPTIDYL AMINOPEPTIDASE"/>
    <property type="match status" value="1"/>
</dbReference>
<dbReference type="InterPro" id="IPR000073">
    <property type="entry name" value="AB_hydrolase_1"/>
</dbReference>
<protein>
    <submittedName>
        <fullName evidence="6">Alpha/beta hydrolase</fullName>
    </submittedName>
</protein>
<dbReference type="GO" id="GO:0016787">
    <property type="term" value="F:hydrolase activity"/>
    <property type="evidence" value="ECO:0007669"/>
    <property type="project" value="UniProtKB-KW"/>
</dbReference>
<reference evidence="6 7" key="1">
    <citation type="submission" date="2020-04" db="EMBL/GenBank/DDBJ databases">
        <title>MicrobeNet Type strains.</title>
        <authorList>
            <person name="Nicholson A.C."/>
        </authorList>
    </citation>
    <scope>NUCLEOTIDE SEQUENCE [LARGE SCALE GENOMIC DNA]</scope>
    <source>
        <strain evidence="6 7">DSM 45078</strain>
    </source>
</reference>